<dbReference type="PANTHER" id="PTHR42740:SF1">
    <property type="entry name" value="RIBONUCLEASE VAPC3"/>
    <property type="match status" value="1"/>
</dbReference>
<dbReference type="Gene3D" id="3.40.50.1010">
    <property type="entry name" value="5'-nuclease"/>
    <property type="match status" value="1"/>
</dbReference>
<name>A0A097AU46_THEKI</name>
<evidence type="ECO:0000313" key="8">
    <source>
        <dbReference type="Proteomes" id="UP000029669"/>
    </source>
</evidence>
<dbReference type="eggNOG" id="COG1487">
    <property type="taxonomic scope" value="Bacteria"/>
</dbReference>
<dbReference type="InterPro" id="IPR051749">
    <property type="entry name" value="PINc/VapC_TA_RNase"/>
</dbReference>
<dbReference type="GO" id="GO:0004540">
    <property type="term" value="F:RNA nuclease activity"/>
    <property type="evidence" value="ECO:0007669"/>
    <property type="project" value="TreeGrafter"/>
</dbReference>
<dbReference type="InterPro" id="IPR029060">
    <property type="entry name" value="PIN-like_dom_sf"/>
</dbReference>
<dbReference type="Pfam" id="PF01850">
    <property type="entry name" value="PIN"/>
    <property type="match status" value="1"/>
</dbReference>
<feature type="domain" description="PIN" evidence="6">
    <location>
        <begin position="2"/>
        <end position="123"/>
    </location>
</feature>
<dbReference type="InterPro" id="IPR002716">
    <property type="entry name" value="PIN_dom"/>
</dbReference>
<dbReference type="AlphaFoldDB" id="A0A097AU46"/>
<dbReference type="CDD" id="cd18762">
    <property type="entry name" value="PIN_MtVapC3-like"/>
    <property type="match status" value="1"/>
</dbReference>
<reference evidence="8" key="1">
    <citation type="journal article" date="2015" name="Genome Announc.">
        <title>Whole-Genome Sequences of 80 Environmental and Clinical Isolates of Burkholderia pseudomallei.</title>
        <authorList>
            <person name="Johnson S.L."/>
            <person name="Baker A.L."/>
            <person name="Chain P.S."/>
            <person name="Currie B.J."/>
            <person name="Daligault H.E."/>
            <person name="Davenport K.W."/>
            <person name="Davis C.B."/>
            <person name="Inglis T.J."/>
            <person name="Kaestli M."/>
            <person name="Koren S."/>
            <person name="Mayo M."/>
            <person name="Merritt A.J."/>
            <person name="Price E.P."/>
            <person name="Sarovich D.S."/>
            <person name="Warner J."/>
            <person name="Rosovitz M.J."/>
        </authorList>
    </citation>
    <scope>NUCLEOTIDE SEQUENCE [LARGE SCALE GENOMIC DNA]</scope>
    <source>
        <strain evidence="8">DSM 2030</strain>
    </source>
</reference>
<keyword evidence="8" id="KW-1185">Reference proteome</keyword>
<dbReference type="STRING" id="2325.TKV_c22100"/>
<dbReference type="HOGENOM" id="CLU_118482_1_3_9"/>
<evidence type="ECO:0000256" key="4">
    <source>
        <dbReference type="ARBA" id="ARBA00022801"/>
    </source>
</evidence>
<dbReference type="GO" id="GO:0016787">
    <property type="term" value="F:hydrolase activity"/>
    <property type="evidence" value="ECO:0007669"/>
    <property type="project" value="UniProtKB-KW"/>
</dbReference>
<dbReference type="SUPFAM" id="SSF88723">
    <property type="entry name" value="PIN domain-like"/>
    <property type="match status" value="1"/>
</dbReference>
<proteinExistence type="predicted"/>
<protein>
    <submittedName>
        <fullName evidence="7">PilT protein domain-containing protein</fullName>
    </submittedName>
</protein>
<gene>
    <name evidence="7" type="ORF">TKV_c22100</name>
</gene>
<evidence type="ECO:0000259" key="6">
    <source>
        <dbReference type="Pfam" id="PF01850"/>
    </source>
</evidence>
<dbReference type="Proteomes" id="UP000029669">
    <property type="component" value="Chromosome"/>
</dbReference>
<evidence type="ECO:0000256" key="1">
    <source>
        <dbReference type="ARBA" id="ARBA00022649"/>
    </source>
</evidence>
<organism evidence="7 8">
    <name type="scientific">Thermoanaerobacter kivui</name>
    <name type="common">Acetogenium kivui</name>
    <dbReference type="NCBI Taxonomy" id="2325"/>
    <lineage>
        <taxon>Bacteria</taxon>
        <taxon>Bacillati</taxon>
        <taxon>Bacillota</taxon>
        <taxon>Clostridia</taxon>
        <taxon>Thermoanaerobacterales</taxon>
        <taxon>Thermoanaerobacteraceae</taxon>
        <taxon>Thermoanaerobacter</taxon>
    </lineage>
</organism>
<evidence type="ECO:0000313" key="7">
    <source>
        <dbReference type="EMBL" id="AIS53339.1"/>
    </source>
</evidence>
<dbReference type="RefSeq" id="WP_049685931.1">
    <property type="nucleotide sequence ID" value="NZ_CP009170.1"/>
</dbReference>
<keyword evidence="3" id="KW-0479">Metal-binding</keyword>
<sequence length="132" mass="15395">MILVDTSVLISFLKGIENEQVKKLEEIIQNNIPFGINNFIYQELLQGTKTENEFNSIKEYLGTQKFYNLKYGIKSYENAAKLYFKCKKKGITIRSTIDLLIAQTAIENNLYLLHDDKDFSLIAQVDERLKEY</sequence>
<keyword evidence="5" id="KW-0460">Magnesium</keyword>
<evidence type="ECO:0000256" key="3">
    <source>
        <dbReference type="ARBA" id="ARBA00022723"/>
    </source>
</evidence>
<keyword evidence="1" id="KW-1277">Toxin-antitoxin system</keyword>
<keyword evidence="2" id="KW-0540">Nuclease</keyword>
<keyword evidence="4" id="KW-0378">Hydrolase</keyword>
<accession>A0A097AU46</accession>
<dbReference type="OrthoDB" id="9811788at2"/>
<dbReference type="KEGG" id="tki:TKV_c22100"/>
<dbReference type="PANTHER" id="PTHR42740">
    <property type="entry name" value="RIBONUCLEASE VAPC3"/>
    <property type="match status" value="1"/>
</dbReference>
<evidence type="ECO:0000256" key="2">
    <source>
        <dbReference type="ARBA" id="ARBA00022722"/>
    </source>
</evidence>
<dbReference type="GO" id="GO:0046872">
    <property type="term" value="F:metal ion binding"/>
    <property type="evidence" value="ECO:0007669"/>
    <property type="project" value="UniProtKB-KW"/>
</dbReference>
<evidence type="ECO:0000256" key="5">
    <source>
        <dbReference type="ARBA" id="ARBA00022842"/>
    </source>
</evidence>
<dbReference type="EMBL" id="CP009170">
    <property type="protein sequence ID" value="AIS53339.1"/>
    <property type="molecule type" value="Genomic_DNA"/>
</dbReference>